<dbReference type="Proteomes" id="UP000185596">
    <property type="component" value="Unassembled WGS sequence"/>
</dbReference>
<dbReference type="STRING" id="1912961.BU204_01925"/>
<sequence>MKMRAAGFLLVVVTVSAAGCGDALSEASAQACSEGRSRAAQAREFVENGPPELMVELARTTGPEFGKLAEKADDEDVSAALAELSRTFEEFEPDMSKVPTALQRYPEFDRYIEDFKASVRNHSEELNTACA</sequence>
<feature type="signal peptide" evidence="1">
    <location>
        <begin position="1"/>
        <end position="17"/>
    </location>
</feature>
<keyword evidence="3" id="KW-1185">Reference proteome</keyword>
<dbReference type="EMBL" id="MSIE01000002">
    <property type="protein sequence ID" value="OLF19153.1"/>
    <property type="molecule type" value="Genomic_DNA"/>
</dbReference>
<evidence type="ECO:0008006" key="4">
    <source>
        <dbReference type="Google" id="ProtNLM"/>
    </source>
</evidence>
<proteinExistence type="predicted"/>
<dbReference type="PROSITE" id="PS51257">
    <property type="entry name" value="PROKAR_LIPOPROTEIN"/>
    <property type="match status" value="1"/>
</dbReference>
<keyword evidence="1" id="KW-0732">Signal</keyword>
<dbReference type="RefSeq" id="WP_075123755.1">
    <property type="nucleotide sequence ID" value="NZ_MSIE01000002.1"/>
</dbReference>
<comment type="caution">
    <text evidence="2">The sequence shown here is derived from an EMBL/GenBank/DDBJ whole genome shotgun (WGS) entry which is preliminary data.</text>
</comment>
<reference evidence="2 3" key="1">
    <citation type="submission" date="2016-12" db="EMBL/GenBank/DDBJ databases">
        <title>The draft genome sequence of Actinophytocola sp. 11-183.</title>
        <authorList>
            <person name="Wang W."/>
            <person name="Yuan L."/>
        </authorList>
    </citation>
    <scope>NUCLEOTIDE SEQUENCE [LARGE SCALE GENOMIC DNA]</scope>
    <source>
        <strain evidence="2 3">11-183</strain>
    </source>
</reference>
<feature type="chain" id="PRO_5012480462" description="Haemophore haem-binding domain-containing protein" evidence="1">
    <location>
        <begin position="18"/>
        <end position="131"/>
    </location>
</feature>
<evidence type="ECO:0000256" key="1">
    <source>
        <dbReference type="SAM" id="SignalP"/>
    </source>
</evidence>
<gene>
    <name evidence="2" type="ORF">BU204_01925</name>
</gene>
<accession>A0A1Q8CXT4</accession>
<organism evidence="2 3">
    <name type="scientific">Actinophytocola xanthii</name>
    <dbReference type="NCBI Taxonomy" id="1912961"/>
    <lineage>
        <taxon>Bacteria</taxon>
        <taxon>Bacillati</taxon>
        <taxon>Actinomycetota</taxon>
        <taxon>Actinomycetes</taxon>
        <taxon>Pseudonocardiales</taxon>
        <taxon>Pseudonocardiaceae</taxon>
    </lineage>
</organism>
<dbReference type="AlphaFoldDB" id="A0A1Q8CXT4"/>
<name>A0A1Q8CXT4_9PSEU</name>
<evidence type="ECO:0000313" key="3">
    <source>
        <dbReference type="Proteomes" id="UP000185596"/>
    </source>
</evidence>
<protein>
    <recommendedName>
        <fullName evidence="4">Haemophore haem-binding domain-containing protein</fullName>
    </recommendedName>
</protein>
<evidence type="ECO:0000313" key="2">
    <source>
        <dbReference type="EMBL" id="OLF19153.1"/>
    </source>
</evidence>